<sequence>MSFKFAAGIGEFSLDLLDFLLCPWQANEFPIKRHKRIKKKDQRNQERDQISKLIEVITRNLSSDTMITQPTIPARLQTIPTITWAAVTDPRKGLGPVESPEE</sequence>
<comment type="caution">
    <text evidence="1">The sequence shown here is derived from an EMBL/GenBank/DDBJ whole genome shotgun (WGS) entry which is preliminary data.</text>
</comment>
<evidence type="ECO:0000313" key="2">
    <source>
        <dbReference type="Proteomes" id="UP000657918"/>
    </source>
</evidence>
<name>A0A835ML47_9ROSI</name>
<proteinExistence type="predicted"/>
<dbReference type="Proteomes" id="UP000657918">
    <property type="component" value="Chromosome 16"/>
</dbReference>
<reference evidence="1 2" key="1">
    <citation type="submission" date="2020-10" db="EMBL/GenBank/DDBJ databases">
        <title>Plant Genome Project.</title>
        <authorList>
            <person name="Zhang R.-G."/>
        </authorList>
    </citation>
    <scope>NUCLEOTIDE SEQUENCE [LARGE SCALE GENOMIC DNA]</scope>
    <source>
        <strain evidence="1">FAFU-HL-1</strain>
        <tissue evidence="1">Leaf</tissue>
    </source>
</reference>
<keyword evidence="2" id="KW-1185">Reference proteome</keyword>
<accession>A0A835ML47</accession>
<evidence type="ECO:0000313" key="1">
    <source>
        <dbReference type="EMBL" id="KAF9664971.1"/>
    </source>
</evidence>
<dbReference type="AlphaFoldDB" id="A0A835ML47"/>
<gene>
    <name evidence="1" type="ORF">SADUNF_Sadunf16G0073800</name>
</gene>
<organism evidence="1 2">
    <name type="scientific">Salix dunnii</name>
    <dbReference type="NCBI Taxonomy" id="1413687"/>
    <lineage>
        <taxon>Eukaryota</taxon>
        <taxon>Viridiplantae</taxon>
        <taxon>Streptophyta</taxon>
        <taxon>Embryophyta</taxon>
        <taxon>Tracheophyta</taxon>
        <taxon>Spermatophyta</taxon>
        <taxon>Magnoliopsida</taxon>
        <taxon>eudicotyledons</taxon>
        <taxon>Gunneridae</taxon>
        <taxon>Pentapetalae</taxon>
        <taxon>rosids</taxon>
        <taxon>fabids</taxon>
        <taxon>Malpighiales</taxon>
        <taxon>Salicaceae</taxon>
        <taxon>Saliceae</taxon>
        <taxon>Salix</taxon>
    </lineage>
</organism>
<dbReference type="EMBL" id="JADGMS010000016">
    <property type="protein sequence ID" value="KAF9664971.1"/>
    <property type="molecule type" value="Genomic_DNA"/>
</dbReference>
<protein>
    <submittedName>
        <fullName evidence="1">Uncharacterized protein</fullName>
    </submittedName>
</protein>